<keyword evidence="2" id="KW-1185">Reference proteome</keyword>
<evidence type="ECO:0000313" key="2">
    <source>
        <dbReference type="Proteomes" id="UP000825434"/>
    </source>
</evidence>
<accession>A0ABX8I584</accession>
<dbReference type="Proteomes" id="UP000825434">
    <property type="component" value="Chromosome 2"/>
</dbReference>
<name>A0ABX8I584_9ASCO</name>
<proteinExistence type="predicted"/>
<dbReference type="EMBL" id="CP076662">
    <property type="protein sequence ID" value="QWU88277.1"/>
    <property type="molecule type" value="Genomic_DNA"/>
</dbReference>
<gene>
    <name evidence="1" type="ORF">CA3LBN_002542</name>
</gene>
<organism evidence="1 2">
    <name type="scientific">Candidozyma haemuli</name>
    <dbReference type="NCBI Taxonomy" id="45357"/>
    <lineage>
        <taxon>Eukaryota</taxon>
        <taxon>Fungi</taxon>
        <taxon>Dikarya</taxon>
        <taxon>Ascomycota</taxon>
        <taxon>Saccharomycotina</taxon>
        <taxon>Pichiomycetes</taxon>
        <taxon>Metschnikowiaceae</taxon>
        <taxon>Candidozyma</taxon>
    </lineage>
</organism>
<evidence type="ECO:0000313" key="1">
    <source>
        <dbReference type="EMBL" id="QWU88277.1"/>
    </source>
</evidence>
<dbReference type="Pfam" id="PF08579">
    <property type="entry name" value="RPM2"/>
    <property type="match status" value="1"/>
</dbReference>
<reference evidence="1 2" key="1">
    <citation type="submission" date="2021-06" db="EMBL/GenBank/DDBJ databases">
        <title>Candida outbreak in Lebanon.</title>
        <authorList>
            <person name="Finianos M."/>
        </authorList>
    </citation>
    <scope>NUCLEOTIDE SEQUENCE [LARGE SCALE GENOMIC DNA]</scope>
    <source>
        <strain evidence="1">CA3LBN</strain>
    </source>
</reference>
<dbReference type="InterPro" id="IPR013888">
    <property type="entry name" value="RNase_P_Rpm2_mt"/>
</dbReference>
<protein>
    <submittedName>
        <fullName evidence="1">Uncharacterized protein</fullName>
    </submittedName>
</protein>
<sequence length="1242" mass="140181">MSFKLRESGRIQFFQSSLPYLNNNAVTKFQRNHTRRWRSEDPHPSNHKFLSISNGHYGIYFTIFNHELRREEKNGLHDSGSHVLMVFPSGSSSSIPIPYFVISKVKEEVYSHIDHLKTVSKEFLSSWALVKPKHLSQQQYFVRSFTTSATEKEPEPLKITPLSQPKIEEVVEEFGGEEVPFAESFRKSQCDEITKVYNSHASPEDLDIIYPLYQALKRNDIPLPTIELYNIVLESILSRALDSDKTSLASIESKLTNLLTVYQDILHLCSSTPLRPDSTTYDLVLKGIFEGCVETVSAGRSPSVAHHIYQEFETKAKEFGQVGTDLFLSLKDCSNLALSSILPHMVTAMTSFPELLTVDLVEKILEHRTTVTGAGSFYVGLIELSQHFASLGMPNSSPQDIHHYLISVFEDFKSNAQACPELMSYEYNVYSALLSALIANGNLSLATKFLDDILVDYKSSLQASDKNIVVAKQKVSALISVYLEAITSSGKAGDLHKAYNLMNKFNDVPYLPEFSTQLYNKLIALFINEYSMLEMQRRASSDQTISKQQKDVYSIIWNLYEKVAIRSDYQNNMYDATIYPKKFANCREYLLTLSIDLGDYSKAHRLMKEILAKDHLISDWNVSKKLVLFLINTAQLSGNGEYIHLCWTLLEQQAAQYSHDSSILNAFVSEHLPYLVNIVSDFNFERLINSKMVNDSFAKFDLSKDNIYGLMTIMTYLVNIAGSREVSSEAKSRILQYQAHLLKEFEDTENHYLQLSEELLQFKHNLINSFTLLIASSTALTMTNEIRDSCEILGIVAPSSGSSKAVILMDYSHILAINYSKGVENFEGAFKAGFNFNALTWKLIINRNYVVDNLCKDRGMKIEEFVARLLGSSLEVNEKHALLCSLISLGHEKVNIEVFKSLLKGDESGALENGRVLDAFASFSQDTNNSYFLSIFEGAFQRLLEGCDNNEWASKFMFKLSSIGKSKEVVNIVSHERIKKLSLTTEGDINFLASILTCHIALNNDNEVMAIMKTFFSDREGNKHLMESNELLKIVVDFYISRGNYAIVVDRFGELAKRSVVLNERVKFANFMMQMTGETPTKQDSTDQNVATFAISLLSQHDVGGMNKLFESNSKFSRTAGAIFESMVEHLTAASGLTTDSRAIRAKFEAAIRLCKTMRLKELAVDHLVSVIRLLGLMDARDLLNVLVNKFVNRGETASIVNLYFMQIRVTSAHEASVLKKEFESALQRVGDKINLARLAQA</sequence>